<gene>
    <name evidence="8" type="ORF">DHW61_10535</name>
</gene>
<accession>A0A3D2X6R9</accession>
<evidence type="ECO:0008006" key="10">
    <source>
        <dbReference type="Google" id="ProtNLM"/>
    </source>
</evidence>
<dbReference type="EMBL" id="DPVV01000348">
    <property type="protein sequence ID" value="HCL02829.1"/>
    <property type="molecule type" value="Genomic_DNA"/>
</dbReference>
<dbReference type="InterPro" id="IPR007554">
    <property type="entry name" value="Glycerophosphate_synth"/>
</dbReference>
<organism evidence="8 9">
    <name type="scientific">Lachnoclostridium phytofermentans</name>
    <dbReference type="NCBI Taxonomy" id="66219"/>
    <lineage>
        <taxon>Bacteria</taxon>
        <taxon>Bacillati</taxon>
        <taxon>Bacillota</taxon>
        <taxon>Clostridia</taxon>
        <taxon>Lachnospirales</taxon>
        <taxon>Lachnospiraceae</taxon>
    </lineage>
</organism>
<reference evidence="8 9" key="1">
    <citation type="journal article" date="2018" name="Nat. Biotechnol.">
        <title>A standardized bacterial taxonomy based on genome phylogeny substantially revises the tree of life.</title>
        <authorList>
            <person name="Parks D.H."/>
            <person name="Chuvochina M."/>
            <person name="Waite D.W."/>
            <person name="Rinke C."/>
            <person name="Skarshewski A."/>
            <person name="Chaumeil P.A."/>
            <person name="Hugenholtz P."/>
        </authorList>
    </citation>
    <scope>NUCLEOTIDE SEQUENCE [LARGE SCALE GENOMIC DNA]</scope>
    <source>
        <strain evidence="8">UBA11728</strain>
    </source>
</reference>
<dbReference type="Gene3D" id="3.40.50.11820">
    <property type="match status" value="1"/>
</dbReference>
<dbReference type="Pfam" id="PF04464">
    <property type="entry name" value="Glyphos_transf"/>
    <property type="match status" value="1"/>
</dbReference>
<evidence type="ECO:0000256" key="6">
    <source>
        <dbReference type="ARBA" id="ARBA00023136"/>
    </source>
</evidence>
<keyword evidence="6 7" id="KW-0472">Membrane</keyword>
<keyword evidence="4" id="KW-0808">Transferase</keyword>
<dbReference type="Proteomes" id="UP000262969">
    <property type="component" value="Unassembled WGS sequence"/>
</dbReference>
<comment type="subcellular location">
    <subcellularLocation>
        <location evidence="1">Cell membrane</location>
        <topology evidence="1">Peripheral membrane protein</topology>
    </subcellularLocation>
</comment>
<evidence type="ECO:0000256" key="1">
    <source>
        <dbReference type="ARBA" id="ARBA00004202"/>
    </source>
</evidence>
<dbReference type="PANTHER" id="PTHR37316:SF3">
    <property type="entry name" value="TEICHOIC ACID GLYCEROL-PHOSPHATE TRANSFERASE"/>
    <property type="match status" value="1"/>
</dbReference>
<dbReference type="AlphaFoldDB" id="A0A3D2X6R9"/>
<evidence type="ECO:0000256" key="2">
    <source>
        <dbReference type="ARBA" id="ARBA00010488"/>
    </source>
</evidence>
<dbReference type="PANTHER" id="PTHR37316">
    <property type="entry name" value="TEICHOIC ACID GLYCEROL-PHOSPHATE PRIMASE"/>
    <property type="match status" value="1"/>
</dbReference>
<evidence type="ECO:0000256" key="4">
    <source>
        <dbReference type="ARBA" id="ARBA00022679"/>
    </source>
</evidence>
<dbReference type="GO" id="GO:0047355">
    <property type="term" value="F:CDP-glycerol glycerophosphotransferase activity"/>
    <property type="evidence" value="ECO:0007669"/>
    <property type="project" value="InterPro"/>
</dbReference>
<keyword evidence="3" id="KW-1003">Cell membrane</keyword>
<evidence type="ECO:0000313" key="9">
    <source>
        <dbReference type="Proteomes" id="UP000262969"/>
    </source>
</evidence>
<dbReference type="InterPro" id="IPR051612">
    <property type="entry name" value="Teichoic_Acid_Biosynth"/>
</dbReference>
<comment type="similarity">
    <text evidence="2">Belongs to the CDP-glycerol glycerophosphotransferase family.</text>
</comment>
<evidence type="ECO:0000256" key="3">
    <source>
        <dbReference type="ARBA" id="ARBA00022475"/>
    </source>
</evidence>
<dbReference type="GO" id="GO:0019350">
    <property type="term" value="P:teichoic acid biosynthetic process"/>
    <property type="evidence" value="ECO:0007669"/>
    <property type="project" value="UniProtKB-KW"/>
</dbReference>
<dbReference type="SUPFAM" id="SSF53756">
    <property type="entry name" value="UDP-Glycosyltransferase/glycogen phosphorylase"/>
    <property type="match status" value="1"/>
</dbReference>
<comment type="caution">
    <text evidence="8">The sequence shown here is derived from an EMBL/GenBank/DDBJ whole genome shotgun (WGS) entry which is preliminary data.</text>
</comment>
<evidence type="ECO:0000256" key="7">
    <source>
        <dbReference type="SAM" id="Phobius"/>
    </source>
</evidence>
<keyword evidence="7" id="KW-0812">Transmembrane</keyword>
<sequence>MRERIKRLMPKPLIELYKGIRYGFITVFFYLFRIFPIRKNRIVLMNVWGFGDNVKYVTEELISRKKPYELIFICNRPENVTISKSVKVKKTNTLSAIYSLATAKLWVECNRKEGYIKKRKNQYYIQLWHGGFALKKIEGDCEDYLGETYIKRAKKDSLMTDLYVSNSTYCTKMYRRAFWFTGEIAEWGSPRMDLLLSTNDNLKNQIKSRLGIDKTKKIVLYAPTYRSSEDLSVYELHYDVLCSELSKRFGGEFIAMERLHPLVREQSTQLKKLGNRIDASSYKDMYELMLIADVLITDYSNTMFEFSLMNRPVFLYAKDYKNYMKERGFYFDFPTLPFPIAYTEDELNDKIRFYEDSEQEKVKRFLSGLEVKETGAASIKVADRIEQVVKRAYKKK</sequence>
<dbReference type="InterPro" id="IPR043148">
    <property type="entry name" value="TagF_C"/>
</dbReference>
<feature type="transmembrane region" description="Helical" evidence="7">
    <location>
        <begin position="20"/>
        <end position="37"/>
    </location>
</feature>
<keyword evidence="5" id="KW-0777">Teichoic acid biosynthesis</keyword>
<keyword evidence="7" id="KW-1133">Transmembrane helix</keyword>
<evidence type="ECO:0000256" key="5">
    <source>
        <dbReference type="ARBA" id="ARBA00022944"/>
    </source>
</evidence>
<evidence type="ECO:0000313" key="8">
    <source>
        <dbReference type="EMBL" id="HCL02829.1"/>
    </source>
</evidence>
<proteinExistence type="inferred from homology"/>
<dbReference type="Gene3D" id="3.40.50.12580">
    <property type="match status" value="1"/>
</dbReference>
<protein>
    <recommendedName>
        <fullName evidence="10">CDP-glycerol:poly(Glycerophosphate) glycerophosphotransferase</fullName>
    </recommendedName>
</protein>
<name>A0A3D2X6R9_9FIRM</name>
<dbReference type="GO" id="GO:0005886">
    <property type="term" value="C:plasma membrane"/>
    <property type="evidence" value="ECO:0007669"/>
    <property type="project" value="UniProtKB-SubCell"/>
</dbReference>
<dbReference type="InterPro" id="IPR043149">
    <property type="entry name" value="TagF_N"/>
</dbReference>